<protein>
    <submittedName>
        <fullName evidence="5">GntR family transcriptional regulator</fullName>
    </submittedName>
</protein>
<name>A0A7K3MDM0_9ACTN</name>
<dbReference type="PANTHER" id="PTHR43537:SF5">
    <property type="entry name" value="UXU OPERON TRANSCRIPTIONAL REGULATOR"/>
    <property type="match status" value="1"/>
</dbReference>
<dbReference type="InterPro" id="IPR000524">
    <property type="entry name" value="Tscrpt_reg_HTH_GntR"/>
</dbReference>
<dbReference type="InterPro" id="IPR011711">
    <property type="entry name" value="GntR_C"/>
</dbReference>
<dbReference type="InterPro" id="IPR036390">
    <property type="entry name" value="WH_DNA-bd_sf"/>
</dbReference>
<dbReference type="Pfam" id="PF07729">
    <property type="entry name" value="FCD"/>
    <property type="match status" value="1"/>
</dbReference>
<comment type="caution">
    <text evidence="5">The sequence shown here is derived from an EMBL/GenBank/DDBJ whole genome shotgun (WGS) entry which is preliminary data.</text>
</comment>
<organism evidence="5 6">
    <name type="scientific">Phytoactinopolyspora mesophila</name>
    <dbReference type="NCBI Taxonomy" id="2650750"/>
    <lineage>
        <taxon>Bacteria</taxon>
        <taxon>Bacillati</taxon>
        <taxon>Actinomycetota</taxon>
        <taxon>Actinomycetes</taxon>
        <taxon>Jiangellales</taxon>
        <taxon>Jiangellaceae</taxon>
        <taxon>Phytoactinopolyspora</taxon>
    </lineage>
</organism>
<dbReference type="GO" id="GO:0003700">
    <property type="term" value="F:DNA-binding transcription factor activity"/>
    <property type="evidence" value="ECO:0007669"/>
    <property type="project" value="InterPro"/>
</dbReference>
<keyword evidence="6" id="KW-1185">Reference proteome</keyword>
<dbReference type="PRINTS" id="PR00035">
    <property type="entry name" value="HTHGNTR"/>
</dbReference>
<dbReference type="Gene3D" id="1.10.10.10">
    <property type="entry name" value="Winged helix-like DNA-binding domain superfamily/Winged helix DNA-binding domain"/>
    <property type="match status" value="1"/>
</dbReference>
<reference evidence="5 6" key="1">
    <citation type="submission" date="2019-11" db="EMBL/GenBank/DDBJ databases">
        <authorList>
            <person name="Li X.-J."/>
            <person name="Feng X.-M."/>
        </authorList>
    </citation>
    <scope>NUCLEOTIDE SEQUENCE [LARGE SCALE GENOMIC DNA]</scope>
    <source>
        <strain evidence="5 6">XMNu-373</strain>
    </source>
</reference>
<dbReference type="SMART" id="SM00895">
    <property type="entry name" value="FCD"/>
    <property type="match status" value="1"/>
</dbReference>
<keyword evidence="1" id="KW-0805">Transcription regulation</keyword>
<dbReference type="CDD" id="cd07377">
    <property type="entry name" value="WHTH_GntR"/>
    <property type="match status" value="1"/>
</dbReference>
<evidence type="ECO:0000313" key="5">
    <source>
        <dbReference type="EMBL" id="NDL61102.1"/>
    </source>
</evidence>
<gene>
    <name evidence="5" type="ORF">F7O44_28940</name>
</gene>
<sequence length="245" mass="27046">MPPEEAKAGSGTPPLPAYAKLAAEIRDQIVSGALKPGDQLPTEPELSSRYNVSRNTAREAMRVLASQGMLRVKRGVSGGLFVTHPAPDEISTSLQANIDLLTAGAQLPVSALVEVREMLEIPAAELAALRRTDEEVAVIRATLFRPDTVDTSLIFTYNRDFHAGLLAAHNPLLTLVAQPVFNILEDRILRDRASGRFWQQVDHDHREILSYVEARDQAGAREATRAHLWNLKSNYPRLDRDNIDA</sequence>
<evidence type="ECO:0000256" key="3">
    <source>
        <dbReference type="ARBA" id="ARBA00023163"/>
    </source>
</evidence>
<evidence type="ECO:0000256" key="1">
    <source>
        <dbReference type="ARBA" id="ARBA00023015"/>
    </source>
</evidence>
<keyword evidence="3" id="KW-0804">Transcription</keyword>
<proteinExistence type="predicted"/>
<dbReference type="PROSITE" id="PS50949">
    <property type="entry name" value="HTH_GNTR"/>
    <property type="match status" value="1"/>
</dbReference>
<dbReference type="Gene3D" id="1.20.120.530">
    <property type="entry name" value="GntR ligand-binding domain-like"/>
    <property type="match status" value="1"/>
</dbReference>
<dbReference type="AlphaFoldDB" id="A0A7K3MDM0"/>
<dbReference type="Pfam" id="PF00392">
    <property type="entry name" value="GntR"/>
    <property type="match status" value="1"/>
</dbReference>
<dbReference type="PANTHER" id="PTHR43537">
    <property type="entry name" value="TRANSCRIPTIONAL REGULATOR, GNTR FAMILY"/>
    <property type="match status" value="1"/>
</dbReference>
<feature type="domain" description="HTH gntR-type" evidence="4">
    <location>
        <begin position="15"/>
        <end position="85"/>
    </location>
</feature>
<evidence type="ECO:0000259" key="4">
    <source>
        <dbReference type="PROSITE" id="PS50949"/>
    </source>
</evidence>
<dbReference type="Proteomes" id="UP000460435">
    <property type="component" value="Unassembled WGS sequence"/>
</dbReference>
<dbReference type="SUPFAM" id="SSF48008">
    <property type="entry name" value="GntR ligand-binding domain-like"/>
    <property type="match status" value="1"/>
</dbReference>
<dbReference type="SUPFAM" id="SSF46785">
    <property type="entry name" value="Winged helix' DNA-binding domain"/>
    <property type="match status" value="1"/>
</dbReference>
<keyword evidence="2" id="KW-0238">DNA-binding</keyword>
<evidence type="ECO:0000256" key="2">
    <source>
        <dbReference type="ARBA" id="ARBA00023125"/>
    </source>
</evidence>
<dbReference type="InterPro" id="IPR008920">
    <property type="entry name" value="TF_FadR/GntR_C"/>
</dbReference>
<accession>A0A7K3MDM0</accession>
<dbReference type="InterPro" id="IPR036388">
    <property type="entry name" value="WH-like_DNA-bd_sf"/>
</dbReference>
<evidence type="ECO:0000313" key="6">
    <source>
        <dbReference type="Proteomes" id="UP000460435"/>
    </source>
</evidence>
<dbReference type="SMART" id="SM00345">
    <property type="entry name" value="HTH_GNTR"/>
    <property type="match status" value="1"/>
</dbReference>
<dbReference type="EMBL" id="WLZY01000019">
    <property type="protein sequence ID" value="NDL61102.1"/>
    <property type="molecule type" value="Genomic_DNA"/>
</dbReference>
<dbReference type="RefSeq" id="WP_162453823.1">
    <property type="nucleotide sequence ID" value="NZ_WLZY01000019.1"/>
</dbReference>
<dbReference type="GO" id="GO:0003677">
    <property type="term" value="F:DNA binding"/>
    <property type="evidence" value="ECO:0007669"/>
    <property type="project" value="UniProtKB-KW"/>
</dbReference>